<keyword evidence="1" id="KW-0812">Transmembrane</keyword>
<keyword evidence="1" id="KW-1133">Transmembrane helix</keyword>
<evidence type="ECO:0000313" key="2">
    <source>
        <dbReference type="EMBL" id="ETO34026.1"/>
    </source>
</evidence>
<accession>X6P744</accession>
<evidence type="ECO:0000256" key="1">
    <source>
        <dbReference type="SAM" id="Phobius"/>
    </source>
</evidence>
<feature type="transmembrane region" description="Helical" evidence="1">
    <location>
        <begin position="112"/>
        <end position="130"/>
    </location>
</feature>
<reference evidence="2 3" key="1">
    <citation type="journal article" date="2013" name="Curr. Biol.">
        <title>The Genome of the Foraminiferan Reticulomyxa filosa.</title>
        <authorList>
            <person name="Glockner G."/>
            <person name="Hulsmann N."/>
            <person name="Schleicher M."/>
            <person name="Noegel A.A."/>
            <person name="Eichinger L."/>
            <person name="Gallinger C."/>
            <person name="Pawlowski J."/>
            <person name="Sierra R."/>
            <person name="Euteneuer U."/>
            <person name="Pillet L."/>
            <person name="Moustafa A."/>
            <person name="Platzer M."/>
            <person name="Groth M."/>
            <person name="Szafranski K."/>
            <person name="Schliwa M."/>
        </authorList>
    </citation>
    <scope>NUCLEOTIDE SEQUENCE [LARGE SCALE GENOMIC DNA]</scope>
</reference>
<comment type="caution">
    <text evidence="2">The sequence shown here is derived from an EMBL/GenBank/DDBJ whole genome shotgun (WGS) entry which is preliminary data.</text>
</comment>
<sequence length="345" mass="39526">MDVDPDNSQKQSSSENNDSNNVELLANQCNITEESWPGSCNLRVCIVLMSNYYVAQGIYLWNSPSLLYLSNNCEASKVQIIPWMHYNGYMALQLLVVLSGIYSLAFSNVRSATLLGLSILLQFVLHTYYVLSDNMLLHDWELTLLLPYICWTYLTLYIVYKYSNVLKSENSIQITTSSNSNSNANSDISHTQTFMCLCLSGMLWLSWFVCHALLRGADNVYGLENIFDSVQFLEVLYVMLLFYAVVLWLCGMVGLVGVLLYHSMCASLFEFGLLVTSAVTGCYFYFLWFTQSPYCIIWHFACFPTIALFVFGYQYTFFYFLPLEPDLFIFQFLKCCSVAFKISPD</sequence>
<feature type="transmembrane region" description="Helical" evidence="1">
    <location>
        <begin position="235"/>
        <end position="261"/>
    </location>
</feature>
<feature type="transmembrane region" description="Helical" evidence="1">
    <location>
        <begin position="142"/>
        <end position="160"/>
    </location>
</feature>
<feature type="transmembrane region" description="Helical" evidence="1">
    <location>
        <begin position="296"/>
        <end position="321"/>
    </location>
</feature>
<evidence type="ECO:0000313" key="3">
    <source>
        <dbReference type="Proteomes" id="UP000023152"/>
    </source>
</evidence>
<proteinExistence type="predicted"/>
<dbReference type="EMBL" id="ASPP01002936">
    <property type="protein sequence ID" value="ETO34026.1"/>
    <property type="molecule type" value="Genomic_DNA"/>
</dbReference>
<dbReference type="AlphaFoldDB" id="X6P744"/>
<feature type="transmembrane region" description="Helical" evidence="1">
    <location>
        <begin position="268"/>
        <end position="290"/>
    </location>
</feature>
<gene>
    <name evidence="2" type="ORF">RFI_03068</name>
</gene>
<dbReference type="Proteomes" id="UP000023152">
    <property type="component" value="Unassembled WGS sequence"/>
</dbReference>
<keyword evidence="3" id="KW-1185">Reference proteome</keyword>
<organism evidence="2 3">
    <name type="scientific">Reticulomyxa filosa</name>
    <dbReference type="NCBI Taxonomy" id="46433"/>
    <lineage>
        <taxon>Eukaryota</taxon>
        <taxon>Sar</taxon>
        <taxon>Rhizaria</taxon>
        <taxon>Retaria</taxon>
        <taxon>Foraminifera</taxon>
        <taxon>Monothalamids</taxon>
        <taxon>Reticulomyxidae</taxon>
        <taxon>Reticulomyxa</taxon>
    </lineage>
</organism>
<name>X6P744_RETFI</name>
<feature type="transmembrane region" description="Helical" evidence="1">
    <location>
        <begin position="86"/>
        <end position="105"/>
    </location>
</feature>
<protein>
    <submittedName>
        <fullName evidence="2">Uncharacterized protein</fullName>
    </submittedName>
</protein>
<keyword evidence="1" id="KW-0472">Membrane</keyword>